<gene>
    <name evidence="1" type="ORF">CGZ75_03165</name>
</gene>
<sequence>MNLIKEKILGNDWAHGAAHGADALDEIVQCEECTAEIHKEVLSAIQKVLFNGTYTRVNVKHFLRSLYFRIKCSPDEYSGLLEIVHKTENGLNKFM</sequence>
<protein>
    <submittedName>
        <fullName evidence="1">Uncharacterized protein</fullName>
    </submittedName>
</protein>
<accession>A0A229P0S6</accession>
<proteinExistence type="predicted"/>
<keyword evidence="2" id="KW-1185">Reference proteome</keyword>
<dbReference type="Proteomes" id="UP000215145">
    <property type="component" value="Unassembled WGS sequence"/>
</dbReference>
<comment type="caution">
    <text evidence="1">The sequence shown here is derived from an EMBL/GenBank/DDBJ whole genome shotgun (WGS) entry which is preliminary data.</text>
</comment>
<evidence type="ECO:0000313" key="2">
    <source>
        <dbReference type="Proteomes" id="UP000215145"/>
    </source>
</evidence>
<dbReference type="Pfam" id="PF10978">
    <property type="entry name" value="DUF2785"/>
    <property type="match status" value="1"/>
</dbReference>
<dbReference type="AlphaFoldDB" id="A0A229P0S6"/>
<name>A0A229P0S6_9BACL</name>
<evidence type="ECO:0000313" key="1">
    <source>
        <dbReference type="EMBL" id="OXM15740.1"/>
    </source>
</evidence>
<organism evidence="1 2">
    <name type="scientific">Paenibacillus herberti</name>
    <dbReference type="NCBI Taxonomy" id="1619309"/>
    <lineage>
        <taxon>Bacteria</taxon>
        <taxon>Bacillati</taxon>
        <taxon>Bacillota</taxon>
        <taxon>Bacilli</taxon>
        <taxon>Bacillales</taxon>
        <taxon>Paenibacillaceae</taxon>
        <taxon>Paenibacillus</taxon>
    </lineage>
</organism>
<dbReference type="OrthoDB" id="7619731at2"/>
<reference evidence="1 2" key="1">
    <citation type="submission" date="2017-07" db="EMBL/GenBank/DDBJ databases">
        <title>Paenibacillus herberti R33 genome sequencing and assembly.</title>
        <authorList>
            <person name="Su W."/>
        </authorList>
    </citation>
    <scope>NUCLEOTIDE SEQUENCE [LARGE SCALE GENOMIC DNA]</scope>
    <source>
        <strain evidence="1 2">R33</strain>
    </source>
</reference>
<dbReference type="EMBL" id="NMUQ01000001">
    <property type="protein sequence ID" value="OXM15740.1"/>
    <property type="molecule type" value="Genomic_DNA"/>
</dbReference>
<dbReference type="InterPro" id="IPR021247">
    <property type="entry name" value="DUF2785"/>
</dbReference>